<dbReference type="Proteomes" id="UP000247523">
    <property type="component" value="Unassembled WGS sequence"/>
</dbReference>
<comment type="caution">
    <text evidence="1">The sequence shown here is derived from an EMBL/GenBank/DDBJ whole genome shotgun (WGS) entry which is preliminary data.</text>
</comment>
<sequence>MKPILFNTEMVKAILEDRKTVTRRVVKPQPSTKHQYPLGFVTDSTDNKNIGNFGWGLDEYGGVISYAKPPCHTGDILYVRETWQCLNPYSDKEYVYKASCDSDYASDIGKWLPSIHMPAEAARIFLKVTNARVERLQDMKNEDCLKEGINSCVCMNLNHALTKFKLLWDSTIKKEQAEQYSWMANPWVWVIEFERVEKQNI</sequence>
<reference evidence="1 2" key="1">
    <citation type="submission" date="2018-05" db="EMBL/GenBank/DDBJ databases">
        <title>Genomic Encyclopedia of Type Strains, Phase IV (KMG-IV): sequencing the most valuable type-strain genomes for metagenomic binning, comparative biology and taxonomic classification.</title>
        <authorList>
            <person name="Goeker M."/>
        </authorList>
    </citation>
    <scope>NUCLEOTIDE SEQUENCE [LARGE SCALE GENOMIC DNA]</scope>
    <source>
        <strain evidence="1 2">DSM 28816</strain>
    </source>
</reference>
<evidence type="ECO:0008006" key="3">
    <source>
        <dbReference type="Google" id="ProtNLM"/>
    </source>
</evidence>
<evidence type="ECO:0000313" key="1">
    <source>
        <dbReference type="EMBL" id="PXV88409.1"/>
    </source>
</evidence>
<proteinExistence type="predicted"/>
<gene>
    <name evidence="1" type="ORF">C8E03_108136</name>
</gene>
<accession>A0A318EPI0</accession>
<evidence type="ECO:0000313" key="2">
    <source>
        <dbReference type="Proteomes" id="UP000247523"/>
    </source>
</evidence>
<name>A0A318EPI0_9FIRM</name>
<dbReference type="AlphaFoldDB" id="A0A318EPI0"/>
<dbReference type="RefSeq" id="WP_110291404.1">
    <property type="nucleotide sequence ID" value="NZ_QICS01000008.1"/>
</dbReference>
<dbReference type="EMBL" id="QICS01000008">
    <property type="protein sequence ID" value="PXV88409.1"/>
    <property type="molecule type" value="Genomic_DNA"/>
</dbReference>
<organism evidence="1 2">
    <name type="scientific">Lachnotalea glycerini</name>
    <dbReference type="NCBI Taxonomy" id="1763509"/>
    <lineage>
        <taxon>Bacteria</taxon>
        <taxon>Bacillati</taxon>
        <taxon>Bacillota</taxon>
        <taxon>Clostridia</taxon>
        <taxon>Lachnospirales</taxon>
        <taxon>Lachnospiraceae</taxon>
        <taxon>Lachnotalea</taxon>
    </lineage>
</organism>
<protein>
    <recommendedName>
        <fullName evidence="3">Morphogenetic protein</fullName>
    </recommendedName>
</protein>